<dbReference type="Ensembl" id="ENSCHIT00010011411.1">
    <property type="protein sequence ID" value="ENSCHIP00010008104.1"/>
    <property type="gene ID" value="ENSCHIG00010005948.1"/>
</dbReference>
<comment type="catalytic activity">
    <reaction evidence="12">
        <text>(11E)-octadecenoyl-CoA + 2 Fe(II)-[cytochrome b5] + O2 + 2 H(+) = (6Z,11E)-octadecadienoyl-CoA + 2 Fe(III)-[cytochrome b5] + 2 H2O</text>
        <dbReference type="Rhea" id="RHEA:46064"/>
        <dbReference type="Rhea" id="RHEA-COMP:10438"/>
        <dbReference type="Rhea" id="RHEA-COMP:10439"/>
        <dbReference type="ChEBI" id="CHEBI:15377"/>
        <dbReference type="ChEBI" id="CHEBI:15378"/>
        <dbReference type="ChEBI" id="CHEBI:15379"/>
        <dbReference type="ChEBI" id="CHEBI:29033"/>
        <dbReference type="ChEBI" id="CHEBI:29034"/>
        <dbReference type="ChEBI" id="CHEBI:74296"/>
        <dbReference type="ChEBI" id="CHEBI:85652"/>
    </reaction>
    <physiologicalReaction direction="left-to-right" evidence="12">
        <dbReference type="Rhea" id="RHEA:46065"/>
    </physiologicalReaction>
</comment>
<keyword evidence="4" id="KW-0812">Transmembrane</keyword>
<feature type="compositionally biased region" description="Pro residues" evidence="17">
    <location>
        <begin position="178"/>
        <end position="189"/>
    </location>
</feature>
<evidence type="ECO:0000256" key="1">
    <source>
        <dbReference type="ARBA" id="ARBA00004141"/>
    </source>
</evidence>
<reference evidence="19" key="1">
    <citation type="submission" date="2019-03" db="EMBL/GenBank/DDBJ databases">
        <title>Genome sequencing and reference-guided assembly of Black Bengal Goat (Capra hircus).</title>
        <authorList>
            <person name="Siddiki A.Z."/>
            <person name="Baten A."/>
            <person name="Billah M."/>
            <person name="Alam M.A.U."/>
            <person name="Shawrob K.S.M."/>
            <person name="Saha S."/>
            <person name="Chowdhury M."/>
            <person name="Rahman A.H."/>
            <person name="Stear M."/>
            <person name="Miah G."/>
            <person name="Das G.B."/>
            <person name="Hossain M.M."/>
            <person name="Kumkum M."/>
            <person name="Islam M.S."/>
            <person name="Mollah A.M."/>
            <person name="Ahsan A."/>
            <person name="Tusar F."/>
            <person name="Khan M.K.I."/>
        </authorList>
    </citation>
    <scope>NUCLEOTIDE SEQUENCE [LARGE SCALE GENOMIC DNA]</scope>
</reference>
<evidence type="ECO:0000256" key="6">
    <source>
        <dbReference type="ARBA" id="ARBA00023002"/>
    </source>
</evidence>
<reference evidence="19" key="2">
    <citation type="submission" date="2025-08" db="UniProtKB">
        <authorList>
            <consortium name="Ensembl"/>
        </authorList>
    </citation>
    <scope>IDENTIFICATION</scope>
</reference>
<evidence type="ECO:0000256" key="9">
    <source>
        <dbReference type="ARBA" id="ARBA00039476"/>
    </source>
</evidence>
<dbReference type="PANTHER" id="PTHR19353:SF12">
    <property type="entry name" value="ACYL-COA 6-DESATURASE"/>
    <property type="match status" value="1"/>
</dbReference>
<evidence type="ECO:0000256" key="13">
    <source>
        <dbReference type="ARBA" id="ARBA00047965"/>
    </source>
</evidence>
<comment type="similarity">
    <text evidence="3">Belongs to the fatty acid desaturase type 1 family.</text>
</comment>
<dbReference type="InterPro" id="IPR001199">
    <property type="entry name" value="Cyt_B5-like_heme/steroid-bd"/>
</dbReference>
<comment type="subcellular location">
    <subcellularLocation>
        <location evidence="1">Membrane</location>
        <topology evidence="1">Multi-pass membrane protein</topology>
    </subcellularLocation>
</comment>
<evidence type="ECO:0000313" key="19">
    <source>
        <dbReference type="Ensembl" id="ENSCHIP00010008104.1"/>
    </source>
</evidence>
<evidence type="ECO:0000256" key="10">
    <source>
        <dbReference type="ARBA" id="ARBA00042828"/>
    </source>
</evidence>
<dbReference type="AlphaFoldDB" id="A0A8C2QU52"/>
<evidence type="ECO:0000256" key="15">
    <source>
        <dbReference type="ARBA" id="ARBA00048147"/>
    </source>
</evidence>
<dbReference type="SUPFAM" id="SSF55856">
    <property type="entry name" value="Cytochrome b5-like heme/steroid binding domain"/>
    <property type="match status" value="1"/>
</dbReference>
<keyword evidence="5" id="KW-1133">Transmembrane helix</keyword>
<feature type="compositionally biased region" description="Low complexity" evidence="17">
    <location>
        <begin position="190"/>
        <end position="199"/>
    </location>
</feature>
<dbReference type="SMART" id="SM01117">
    <property type="entry name" value="Cyt-b5"/>
    <property type="match status" value="1"/>
</dbReference>
<evidence type="ECO:0000256" key="17">
    <source>
        <dbReference type="SAM" id="MobiDB-lite"/>
    </source>
</evidence>
<feature type="domain" description="Cytochrome b5 heme-binding" evidence="18">
    <location>
        <begin position="21"/>
        <end position="83"/>
    </location>
</feature>
<evidence type="ECO:0000256" key="16">
    <source>
        <dbReference type="ARBA" id="ARBA00049344"/>
    </source>
</evidence>
<dbReference type="EC" id="1.14.19.3" evidence="8"/>
<evidence type="ECO:0000256" key="2">
    <source>
        <dbReference type="ARBA" id="ARBA00005189"/>
    </source>
</evidence>
<sequence length="278" mass="30518">MGKWGNQGKGATELEAPMPTFQWEEIQKHNLCTDKWLVINRKVFNRVIGHYAGEDATDAFLAFHRSFGFVLKIMKPLLIGELAPEEPSQDRGKNSQIIEDFRALRKTAEVMNLFKSNQLFFLLHLDGRLVPLLTGSPRPSPYLLQASHPAGTQGEPDRVSRAWPASVWAVETVGQPSRLPPCSPQPFPHHAPAQPAQDRPPGEVPVRQARRAGTGVGDPPGPQGTGRGLGGTWSWDRPRWRPEGPCWHGCPHLAPLSLGTAWPLSGLDEVPPQGSLGS</sequence>
<keyword evidence="7" id="KW-0472">Membrane</keyword>
<comment type="catalytic activity">
    <reaction evidence="16">
        <text>(9Z,12Z,15Z)-octadecatrienoyl-CoA + 2 Fe(II)-[cytochrome b5] + O2 + 2 H(+) = (6Z,9Z,12Z,15Z)-octadecatetraenoyl-CoA + 2 Fe(III)-[cytochrome b5] + 2 H2O</text>
        <dbReference type="Rhea" id="RHEA:47144"/>
        <dbReference type="Rhea" id="RHEA-COMP:10438"/>
        <dbReference type="Rhea" id="RHEA-COMP:10439"/>
        <dbReference type="ChEBI" id="CHEBI:15377"/>
        <dbReference type="ChEBI" id="CHEBI:15378"/>
        <dbReference type="ChEBI" id="CHEBI:15379"/>
        <dbReference type="ChEBI" id="CHEBI:29033"/>
        <dbReference type="ChEBI" id="CHEBI:29034"/>
        <dbReference type="ChEBI" id="CHEBI:71489"/>
        <dbReference type="ChEBI" id="CHEBI:74034"/>
        <dbReference type="EC" id="1.14.19.3"/>
    </reaction>
    <physiologicalReaction direction="left-to-right" evidence="16">
        <dbReference type="Rhea" id="RHEA:47145"/>
    </physiologicalReaction>
</comment>
<feature type="region of interest" description="Disordered" evidence="17">
    <location>
        <begin position="176"/>
        <end position="237"/>
    </location>
</feature>
<dbReference type="Pfam" id="PF00173">
    <property type="entry name" value="Cyt-b5"/>
    <property type="match status" value="1"/>
</dbReference>
<evidence type="ECO:0000256" key="14">
    <source>
        <dbReference type="ARBA" id="ARBA00048089"/>
    </source>
</evidence>
<dbReference type="Gene3D" id="3.10.120.10">
    <property type="entry name" value="Cytochrome b5-like heme/steroid binding domain"/>
    <property type="match status" value="1"/>
</dbReference>
<dbReference type="InterPro" id="IPR036400">
    <property type="entry name" value="Cyt_B5-like_heme/steroid_sf"/>
</dbReference>
<comment type="catalytic activity">
    <reaction evidence="15">
        <text>(9Z,12Z,15Z,18Z,21Z)-tetracosapentaenoyl-CoA + 2 Fe(II)-[cytochrome b5] + O2 + 2 H(+) = (6Z,9Z,12Z,15Z,18Z,21Z)-tetracosahexaenoyl-CoA + 2 Fe(III)-[cytochrome b5] + 2 H2O</text>
        <dbReference type="Rhea" id="RHEA:36999"/>
        <dbReference type="Rhea" id="RHEA-COMP:10438"/>
        <dbReference type="Rhea" id="RHEA-COMP:10439"/>
        <dbReference type="ChEBI" id="CHEBI:15377"/>
        <dbReference type="ChEBI" id="CHEBI:15378"/>
        <dbReference type="ChEBI" id="CHEBI:15379"/>
        <dbReference type="ChEBI" id="CHEBI:29033"/>
        <dbReference type="ChEBI" id="CHEBI:29034"/>
        <dbReference type="ChEBI" id="CHEBI:74083"/>
        <dbReference type="ChEBI" id="CHEBI:74086"/>
    </reaction>
    <physiologicalReaction direction="left-to-right" evidence="15">
        <dbReference type="Rhea" id="RHEA:37000"/>
    </physiologicalReaction>
</comment>
<evidence type="ECO:0000256" key="11">
    <source>
        <dbReference type="ARBA" id="ARBA00047680"/>
    </source>
</evidence>
<evidence type="ECO:0000256" key="3">
    <source>
        <dbReference type="ARBA" id="ARBA00009295"/>
    </source>
</evidence>
<keyword evidence="6" id="KW-0560">Oxidoreductase</keyword>
<organism evidence="19">
    <name type="scientific">Capra hircus</name>
    <name type="common">Goat</name>
    <dbReference type="NCBI Taxonomy" id="9925"/>
    <lineage>
        <taxon>Eukaryota</taxon>
        <taxon>Metazoa</taxon>
        <taxon>Chordata</taxon>
        <taxon>Craniata</taxon>
        <taxon>Vertebrata</taxon>
        <taxon>Euteleostomi</taxon>
        <taxon>Mammalia</taxon>
        <taxon>Eutheria</taxon>
        <taxon>Laurasiatheria</taxon>
        <taxon>Artiodactyla</taxon>
        <taxon>Ruminantia</taxon>
        <taxon>Pecora</taxon>
        <taxon>Bovidae</taxon>
        <taxon>Caprinae</taxon>
        <taxon>Capra</taxon>
    </lineage>
</organism>
<dbReference type="InterPro" id="IPR012171">
    <property type="entry name" value="Fatty_acid_desaturase"/>
</dbReference>
<evidence type="ECO:0000256" key="4">
    <source>
        <dbReference type="ARBA" id="ARBA00022692"/>
    </source>
</evidence>
<comment type="catalytic activity">
    <reaction evidence="14">
        <text>(11Z,14Z,17Z)-eicosatrienoyl-CoA + 2 Fe(II)-[cytochrome b5] + O2 + 2 H(+) = (8Z,11Z,14Z,17Z)-eicosatetraenoyl-CoA + 2 Fe(III)-[cytochrome b5] + 2 H2O</text>
        <dbReference type="Rhea" id="RHEA:39571"/>
        <dbReference type="Rhea" id="RHEA-COMP:10438"/>
        <dbReference type="Rhea" id="RHEA-COMP:10439"/>
        <dbReference type="ChEBI" id="CHEBI:15377"/>
        <dbReference type="ChEBI" id="CHEBI:15378"/>
        <dbReference type="ChEBI" id="CHEBI:15379"/>
        <dbReference type="ChEBI" id="CHEBI:29033"/>
        <dbReference type="ChEBI" id="CHEBI:29034"/>
        <dbReference type="ChEBI" id="CHEBI:74265"/>
        <dbReference type="ChEBI" id="CHEBI:74328"/>
    </reaction>
    <physiologicalReaction direction="left-to-right" evidence="14">
        <dbReference type="Rhea" id="RHEA:39572"/>
    </physiologicalReaction>
</comment>
<evidence type="ECO:0000259" key="18">
    <source>
        <dbReference type="SMART" id="SM01117"/>
    </source>
</evidence>
<evidence type="ECO:0000256" key="5">
    <source>
        <dbReference type="ARBA" id="ARBA00022989"/>
    </source>
</evidence>
<comment type="pathway">
    <text evidence="2">Lipid metabolism.</text>
</comment>
<evidence type="ECO:0000256" key="8">
    <source>
        <dbReference type="ARBA" id="ARBA00038914"/>
    </source>
</evidence>
<dbReference type="GO" id="GO:0016020">
    <property type="term" value="C:membrane"/>
    <property type="evidence" value="ECO:0007669"/>
    <property type="project" value="UniProtKB-SubCell"/>
</dbReference>
<dbReference type="PANTHER" id="PTHR19353">
    <property type="entry name" value="FATTY ACID DESATURASE 2"/>
    <property type="match status" value="1"/>
</dbReference>
<evidence type="ECO:0000256" key="12">
    <source>
        <dbReference type="ARBA" id="ARBA00047705"/>
    </source>
</evidence>
<dbReference type="GO" id="GO:0006629">
    <property type="term" value="P:lipid metabolic process"/>
    <property type="evidence" value="ECO:0007669"/>
    <property type="project" value="TreeGrafter"/>
</dbReference>
<protein>
    <recommendedName>
        <fullName evidence="9">Acyl-CoA 6-desaturase</fullName>
        <ecNumber evidence="8">1.14.19.3</ecNumber>
    </recommendedName>
    <alternativeName>
        <fullName evidence="10">Fatty acid desaturase 2</fullName>
    </alternativeName>
</protein>
<comment type="catalytic activity">
    <reaction evidence="13">
        <text>(9Z,12Z)-octadecadienoyl-CoA + 2 Fe(II)-[cytochrome b5] + O2 + 2 H(+) = (6Z,9Z,12Z)-octadecatrienoyl-CoA + 2 Fe(III)-[cytochrome b5] + 2 H2O</text>
        <dbReference type="Rhea" id="RHEA:47140"/>
        <dbReference type="Rhea" id="RHEA-COMP:10438"/>
        <dbReference type="Rhea" id="RHEA-COMP:10439"/>
        <dbReference type="ChEBI" id="CHEBI:15377"/>
        <dbReference type="ChEBI" id="CHEBI:15378"/>
        <dbReference type="ChEBI" id="CHEBI:15379"/>
        <dbReference type="ChEBI" id="CHEBI:29033"/>
        <dbReference type="ChEBI" id="CHEBI:29034"/>
        <dbReference type="ChEBI" id="CHEBI:57363"/>
        <dbReference type="ChEBI" id="CHEBI:57383"/>
        <dbReference type="EC" id="1.14.19.3"/>
    </reaction>
    <physiologicalReaction direction="left-to-right" evidence="13">
        <dbReference type="Rhea" id="RHEA:47141"/>
    </physiologicalReaction>
</comment>
<accession>A0A8C2QU52</accession>
<evidence type="ECO:0000256" key="7">
    <source>
        <dbReference type="ARBA" id="ARBA00023136"/>
    </source>
</evidence>
<dbReference type="GO" id="GO:0016213">
    <property type="term" value="F:acyl-CoA 6-desaturase activity"/>
    <property type="evidence" value="ECO:0007669"/>
    <property type="project" value="UniProtKB-EC"/>
</dbReference>
<proteinExistence type="inferred from homology"/>
<feature type="compositionally biased region" description="Gly residues" evidence="17">
    <location>
        <begin position="214"/>
        <end position="231"/>
    </location>
</feature>
<comment type="catalytic activity">
    <reaction evidence="11">
        <text>(11Z,14Z)-eicosadienoyl-CoA + 2 Fe(II)-[cytochrome b5] + O2 + 2 H(+) = (8Z,11Z,14Z)-eicosatrienoyl-CoA + 2 Fe(III)-[cytochrome b5] + 2 H2O</text>
        <dbReference type="Rhea" id="RHEA:39567"/>
        <dbReference type="Rhea" id="RHEA-COMP:10438"/>
        <dbReference type="Rhea" id="RHEA-COMP:10439"/>
        <dbReference type="ChEBI" id="CHEBI:15377"/>
        <dbReference type="ChEBI" id="CHEBI:15378"/>
        <dbReference type="ChEBI" id="CHEBI:15379"/>
        <dbReference type="ChEBI" id="CHEBI:29033"/>
        <dbReference type="ChEBI" id="CHEBI:29034"/>
        <dbReference type="ChEBI" id="CHEBI:74264"/>
        <dbReference type="ChEBI" id="CHEBI:76410"/>
    </reaction>
    <physiologicalReaction direction="left-to-right" evidence="11">
        <dbReference type="Rhea" id="RHEA:39568"/>
    </physiologicalReaction>
</comment>
<name>A0A8C2QU52_CAPHI</name>